<sequence>MAQGHGVWITSLCLISTAACGLLLCATFAHASIGVNWGSIASHVMLPSTVVEMIKANNIKKVKLFDADPWTVGAFAGTGIEVMVAIPNEMLNRMSKDYDNAKKWVKENVTRHLHDGGVDIRYVAVGNEPFLKSYNGSFLKDTFPALQNVQKALDEAGIGKKIKATVPLNADVYDSPGAQPVPSTGNFRPDIRPLMQSIVKFLHANKAPFIVNIYPFLSLYYDDSFPIDFAFMDSNGKPVNDNGKTYNNVLDANYDTLVWSLKRAGVPDLKIIIGEVGWPTDGDKQATLKNAKRFYDGLFKKLASNKGTPLRPGVSMEVYLFGLMDEDQKSVAPGNFERHWGIFRFDGRPKFPMDFTGRGNDKYLVGAKGVQYLPKKWCVLKPEAKNSSKIGPNVDYACSYGDCTALGYGCSCNDLDPCGNVSYAFNMYFQINDQDVQACDFDGLAQISTKNLSVGDCFFPIQIENGGERLIFLTPRGVGTLSLLSVLFALLLIL</sequence>
<proteinExistence type="inferred from homology"/>
<evidence type="ECO:0000256" key="4">
    <source>
        <dbReference type="ARBA" id="ARBA00012780"/>
    </source>
</evidence>
<comment type="caution">
    <text evidence="19">The sequence shown here is derived from an EMBL/GenBank/DDBJ whole genome shotgun (WGS) entry which is preliminary data.</text>
</comment>
<evidence type="ECO:0000256" key="15">
    <source>
        <dbReference type="RuleBase" id="RU004335"/>
    </source>
</evidence>
<dbReference type="GO" id="GO:0042973">
    <property type="term" value="F:glucan endo-1,3-beta-D-glucosidase activity"/>
    <property type="evidence" value="ECO:0007669"/>
    <property type="project" value="UniProtKB-EC"/>
</dbReference>
<keyword evidence="12" id="KW-0325">Glycoprotein</keyword>
<keyword evidence="9" id="KW-0611">Plant defense</keyword>
<protein>
    <recommendedName>
        <fullName evidence="4">glucan endo-1,3-beta-D-glucosidase</fullName>
        <ecNumber evidence="4">3.2.1.39</ecNumber>
    </recommendedName>
</protein>
<dbReference type="EC" id="3.2.1.39" evidence="4"/>
<evidence type="ECO:0000256" key="16">
    <source>
        <dbReference type="RuleBase" id="RU004336"/>
    </source>
</evidence>
<feature type="domain" description="X8" evidence="18">
    <location>
        <begin position="376"/>
        <end position="459"/>
    </location>
</feature>
<evidence type="ECO:0000313" key="19">
    <source>
        <dbReference type="EMBL" id="KAG9456860.1"/>
    </source>
</evidence>
<evidence type="ECO:0000256" key="13">
    <source>
        <dbReference type="ARBA" id="ARBA00023288"/>
    </source>
</evidence>
<keyword evidence="8 16" id="KW-0378">Hydrolase</keyword>
<keyword evidence="20" id="KW-1185">Reference proteome</keyword>
<comment type="similarity">
    <text evidence="3 15">Belongs to the glycosyl hydrolase 17 family.</text>
</comment>
<keyword evidence="7 17" id="KW-0732">Signal</keyword>
<dbReference type="GO" id="GO:0006952">
    <property type="term" value="P:defense response"/>
    <property type="evidence" value="ECO:0007669"/>
    <property type="project" value="UniProtKB-KW"/>
</dbReference>
<gene>
    <name evidence="19" type="ORF">H6P81_001368</name>
</gene>
<dbReference type="Pfam" id="PF00332">
    <property type="entry name" value="Glyco_hydro_17"/>
    <property type="match status" value="1"/>
</dbReference>
<dbReference type="GO" id="GO:0098552">
    <property type="term" value="C:side of membrane"/>
    <property type="evidence" value="ECO:0007669"/>
    <property type="project" value="UniProtKB-KW"/>
</dbReference>
<dbReference type="Proteomes" id="UP000825729">
    <property type="component" value="Unassembled WGS sequence"/>
</dbReference>
<dbReference type="InterPro" id="IPR000490">
    <property type="entry name" value="Glyco_hydro_17"/>
</dbReference>
<keyword evidence="6" id="KW-0336">GPI-anchor</keyword>
<dbReference type="SUPFAM" id="SSF51445">
    <property type="entry name" value="(Trans)glycosidases"/>
    <property type="match status" value="1"/>
</dbReference>
<dbReference type="InterPro" id="IPR044965">
    <property type="entry name" value="Glyco_hydro_17_plant"/>
</dbReference>
<dbReference type="EMBL" id="JAINDJ010000002">
    <property type="protein sequence ID" value="KAG9456860.1"/>
    <property type="molecule type" value="Genomic_DNA"/>
</dbReference>
<evidence type="ECO:0000256" key="2">
    <source>
        <dbReference type="ARBA" id="ARBA00004609"/>
    </source>
</evidence>
<evidence type="ECO:0000256" key="7">
    <source>
        <dbReference type="ARBA" id="ARBA00022729"/>
    </source>
</evidence>
<name>A0AAV7F6P6_ARIFI</name>
<evidence type="ECO:0000256" key="1">
    <source>
        <dbReference type="ARBA" id="ARBA00000382"/>
    </source>
</evidence>
<evidence type="ECO:0000256" key="14">
    <source>
        <dbReference type="ARBA" id="ARBA00023295"/>
    </source>
</evidence>
<evidence type="ECO:0000256" key="11">
    <source>
        <dbReference type="ARBA" id="ARBA00023157"/>
    </source>
</evidence>
<evidence type="ECO:0000256" key="9">
    <source>
        <dbReference type="ARBA" id="ARBA00022821"/>
    </source>
</evidence>
<dbReference type="GO" id="GO:0005975">
    <property type="term" value="P:carbohydrate metabolic process"/>
    <property type="evidence" value="ECO:0007669"/>
    <property type="project" value="InterPro"/>
</dbReference>
<evidence type="ECO:0000313" key="20">
    <source>
        <dbReference type="Proteomes" id="UP000825729"/>
    </source>
</evidence>
<evidence type="ECO:0000256" key="10">
    <source>
        <dbReference type="ARBA" id="ARBA00023136"/>
    </source>
</evidence>
<keyword evidence="11" id="KW-1015">Disulfide bond</keyword>
<comment type="subcellular location">
    <subcellularLocation>
        <location evidence="2">Cell membrane</location>
        <topology evidence="2">Lipid-anchor</topology>
        <topology evidence="2">GPI-anchor</topology>
    </subcellularLocation>
</comment>
<dbReference type="AlphaFoldDB" id="A0AAV7F6P6"/>
<evidence type="ECO:0000256" key="6">
    <source>
        <dbReference type="ARBA" id="ARBA00022622"/>
    </source>
</evidence>
<feature type="signal peptide" evidence="17">
    <location>
        <begin position="1"/>
        <end position="20"/>
    </location>
</feature>
<dbReference type="GO" id="GO:0005886">
    <property type="term" value="C:plasma membrane"/>
    <property type="evidence" value="ECO:0007669"/>
    <property type="project" value="UniProtKB-SubCell"/>
</dbReference>
<dbReference type="SMART" id="SM00768">
    <property type="entry name" value="X8"/>
    <property type="match status" value="1"/>
</dbReference>
<evidence type="ECO:0000256" key="8">
    <source>
        <dbReference type="ARBA" id="ARBA00022801"/>
    </source>
</evidence>
<keyword evidence="13" id="KW-0449">Lipoprotein</keyword>
<dbReference type="FunFam" id="1.20.58.1040:FF:000002">
    <property type="entry name" value="Glucan endo-1,3-beta-glucosidase 8"/>
    <property type="match status" value="1"/>
</dbReference>
<accession>A0AAV7F6P6</accession>
<evidence type="ECO:0000256" key="17">
    <source>
        <dbReference type="SAM" id="SignalP"/>
    </source>
</evidence>
<reference evidence="19 20" key="1">
    <citation type="submission" date="2021-07" db="EMBL/GenBank/DDBJ databases">
        <title>The Aristolochia fimbriata genome: insights into angiosperm evolution, floral development and chemical biosynthesis.</title>
        <authorList>
            <person name="Jiao Y."/>
        </authorList>
    </citation>
    <scope>NUCLEOTIDE SEQUENCE [LARGE SCALE GENOMIC DNA]</scope>
    <source>
        <strain evidence="19">IBCAS-2021</strain>
        <tissue evidence="19">Leaf</tissue>
    </source>
</reference>
<dbReference type="Pfam" id="PF07983">
    <property type="entry name" value="X8"/>
    <property type="match status" value="1"/>
</dbReference>
<dbReference type="InterPro" id="IPR012946">
    <property type="entry name" value="X8"/>
</dbReference>
<evidence type="ECO:0000256" key="5">
    <source>
        <dbReference type="ARBA" id="ARBA00022475"/>
    </source>
</evidence>
<evidence type="ECO:0000256" key="3">
    <source>
        <dbReference type="ARBA" id="ARBA00008773"/>
    </source>
</evidence>
<feature type="chain" id="PRO_5043720175" description="glucan endo-1,3-beta-D-glucosidase" evidence="17">
    <location>
        <begin position="21"/>
        <end position="494"/>
    </location>
</feature>
<evidence type="ECO:0000256" key="12">
    <source>
        <dbReference type="ARBA" id="ARBA00023180"/>
    </source>
</evidence>
<dbReference type="Gene3D" id="1.20.58.1040">
    <property type="match status" value="1"/>
</dbReference>
<dbReference type="Gene3D" id="3.20.20.80">
    <property type="entry name" value="Glycosidases"/>
    <property type="match status" value="1"/>
</dbReference>
<dbReference type="InterPro" id="IPR017853">
    <property type="entry name" value="GH"/>
</dbReference>
<keyword evidence="14 16" id="KW-0326">Glycosidase</keyword>
<dbReference type="PANTHER" id="PTHR32227">
    <property type="entry name" value="GLUCAN ENDO-1,3-BETA-GLUCOSIDASE BG1-RELATED-RELATED"/>
    <property type="match status" value="1"/>
</dbReference>
<evidence type="ECO:0000259" key="18">
    <source>
        <dbReference type="SMART" id="SM00768"/>
    </source>
</evidence>
<organism evidence="19 20">
    <name type="scientific">Aristolochia fimbriata</name>
    <name type="common">White veined hardy Dutchman's pipe vine</name>
    <dbReference type="NCBI Taxonomy" id="158543"/>
    <lineage>
        <taxon>Eukaryota</taxon>
        <taxon>Viridiplantae</taxon>
        <taxon>Streptophyta</taxon>
        <taxon>Embryophyta</taxon>
        <taxon>Tracheophyta</taxon>
        <taxon>Spermatophyta</taxon>
        <taxon>Magnoliopsida</taxon>
        <taxon>Magnoliidae</taxon>
        <taxon>Piperales</taxon>
        <taxon>Aristolochiaceae</taxon>
        <taxon>Aristolochia</taxon>
    </lineage>
</organism>
<dbReference type="PROSITE" id="PS00587">
    <property type="entry name" value="GLYCOSYL_HYDROL_F17"/>
    <property type="match status" value="1"/>
</dbReference>
<keyword evidence="5" id="KW-1003">Cell membrane</keyword>
<dbReference type="FunFam" id="3.20.20.80:FF:000008">
    <property type="entry name" value="Glucan endo-1,3-beta-glucosidase 5"/>
    <property type="match status" value="1"/>
</dbReference>
<comment type="catalytic activity">
    <reaction evidence="1">
        <text>Hydrolysis of (1-&gt;3)-beta-D-glucosidic linkages in (1-&gt;3)-beta-D-glucans.</text>
        <dbReference type="EC" id="3.2.1.39"/>
    </reaction>
</comment>
<keyword evidence="10" id="KW-0472">Membrane</keyword>